<dbReference type="GO" id="GO:0015095">
    <property type="term" value="F:magnesium ion transmembrane transporter activity"/>
    <property type="evidence" value="ECO:0007669"/>
    <property type="project" value="TreeGrafter"/>
</dbReference>
<gene>
    <name evidence="7" type="ORF">EJ02DRAFT_381455</name>
</gene>
<evidence type="ECO:0000313" key="7">
    <source>
        <dbReference type="EMBL" id="KAF1939585.1"/>
    </source>
</evidence>
<evidence type="ECO:0000313" key="8">
    <source>
        <dbReference type="Proteomes" id="UP000800038"/>
    </source>
</evidence>
<feature type="compositionally biased region" description="Polar residues" evidence="5">
    <location>
        <begin position="723"/>
        <end position="738"/>
    </location>
</feature>
<organism evidence="7 8">
    <name type="scientific">Clathrospora elynae</name>
    <dbReference type="NCBI Taxonomy" id="706981"/>
    <lineage>
        <taxon>Eukaryota</taxon>
        <taxon>Fungi</taxon>
        <taxon>Dikarya</taxon>
        <taxon>Ascomycota</taxon>
        <taxon>Pezizomycotina</taxon>
        <taxon>Dothideomycetes</taxon>
        <taxon>Pleosporomycetidae</taxon>
        <taxon>Pleosporales</taxon>
        <taxon>Diademaceae</taxon>
        <taxon>Clathrospora</taxon>
    </lineage>
</organism>
<dbReference type="OrthoDB" id="194358at2759"/>
<reference evidence="7" key="1">
    <citation type="journal article" date="2020" name="Stud. Mycol.">
        <title>101 Dothideomycetes genomes: a test case for predicting lifestyles and emergence of pathogens.</title>
        <authorList>
            <person name="Haridas S."/>
            <person name="Albert R."/>
            <person name="Binder M."/>
            <person name="Bloem J."/>
            <person name="Labutti K."/>
            <person name="Salamov A."/>
            <person name="Andreopoulos B."/>
            <person name="Baker S."/>
            <person name="Barry K."/>
            <person name="Bills G."/>
            <person name="Bluhm B."/>
            <person name="Cannon C."/>
            <person name="Castanera R."/>
            <person name="Culley D."/>
            <person name="Daum C."/>
            <person name="Ezra D."/>
            <person name="Gonzalez J."/>
            <person name="Henrissat B."/>
            <person name="Kuo A."/>
            <person name="Liang C."/>
            <person name="Lipzen A."/>
            <person name="Lutzoni F."/>
            <person name="Magnuson J."/>
            <person name="Mondo S."/>
            <person name="Nolan M."/>
            <person name="Ohm R."/>
            <person name="Pangilinan J."/>
            <person name="Park H.-J."/>
            <person name="Ramirez L."/>
            <person name="Alfaro M."/>
            <person name="Sun H."/>
            <person name="Tritt A."/>
            <person name="Yoshinaga Y."/>
            <person name="Zwiers L.-H."/>
            <person name="Turgeon B."/>
            <person name="Goodwin S."/>
            <person name="Spatafora J."/>
            <person name="Crous P."/>
            <person name="Grigoriev I."/>
        </authorList>
    </citation>
    <scope>NUCLEOTIDE SEQUENCE</scope>
    <source>
        <strain evidence="7">CBS 161.51</strain>
    </source>
</reference>
<dbReference type="AlphaFoldDB" id="A0A6A5SG21"/>
<evidence type="ECO:0008006" key="9">
    <source>
        <dbReference type="Google" id="ProtNLM"/>
    </source>
</evidence>
<feature type="compositionally biased region" description="Basic residues" evidence="5">
    <location>
        <begin position="59"/>
        <end position="69"/>
    </location>
</feature>
<dbReference type="Proteomes" id="UP000800038">
    <property type="component" value="Unassembled WGS sequence"/>
</dbReference>
<keyword evidence="2 6" id="KW-0812">Transmembrane</keyword>
<dbReference type="InterPro" id="IPR045863">
    <property type="entry name" value="CorA_TM1_TM2"/>
</dbReference>
<evidence type="ECO:0000256" key="3">
    <source>
        <dbReference type="ARBA" id="ARBA00022989"/>
    </source>
</evidence>
<evidence type="ECO:0000256" key="4">
    <source>
        <dbReference type="ARBA" id="ARBA00023136"/>
    </source>
</evidence>
<accession>A0A6A5SG21</accession>
<dbReference type="EMBL" id="ML976078">
    <property type="protein sequence ID" value="KAF1939585.1"/>
    <property type="molecule type" value="Genomic_DNA"/>
</dbReference>
<evidence type="ECO:0000256" key="2">
    <source>
        <dbReference type="ARBA" id="ARBA00022692"/>
    </source>
</evidence>
<sequence length="771" mass="88827">MQNTKSLPPIRVQDTDLVVGEGSLPRSNPEEAPRASITYTSRPPFDPNDSQPLPERRKATFGHHRKHSPNLKWREPWTKKSWSQGRVLIIDYVAKAHTSDGKRKIAAQEFCDIDSLRHFYRKEDLSAQSALRVIHVQNASWATRYLLRKFNIDTSDDLVGTTFGRWAQYEKPQQRGGKPVLNGKTFRTQRDPWRGISRTAFGCDYLKHYPKNTPIAFPSSGYQKPMMELNHYDDMDQPRYGYDVYVQRLSVYVQLRESGRDGNPSQAVDPDIPNPYDEEAYGEYQRLKRSYGGVEANEQQEKSIPKLRSLDNGNTIIIFENSVTGSVKDTLIGARQELESRWRRLTFYLPREEMDSDDMMTAECMDFILKDVFKAMTYHWDKFLGVCETHVGILEDKIYENPADESRAPELWKNSAQWLKVERLIYIHADLVREMVPHMHELAGSDPRENNTNDPWLGSAPDDMDKLTGQWERDVVLPTTALSDLMYKSVGIRDARHSLQLGLSMWRLSWITFIFLPLTFTVGFFGMNVDTFENNPDIKWWFVTSVPVLVVVVLLWYAVKHNLASQRQNPMRRGVYEALYHELATEYDTLWTRGGPRGDVVPVGWWGGVKWRLVTNWFSGEKLRLRAEYDPATEEFGMWSRVKRGLAKRWLRELAVMQIPTLRQNEQDKSLDSGEETLEKMDRELGALGELLSIATPVAIAEMDPVAASRLQRRIPIERLRSVSLTRSDQRPTSSGRPSSDGGIMVEEKGVSEDERSGYERPAKMSLNVPH</sequence>
<dbReference type="Gene3D" id="1.20.58.340">
    <property type="entry name" value="Magnesium transport protein CorA, transmembrane region"/>
    <property type="match status" value="1"/>
</dbReference>
<comment type="subcellular location">
    <subcellularLocation>
        <location evidence="1">Cell membrane</location>
        <topology evidence="1">Multi-pass membrane protein</topology>
    </subcellularLocation>
</comment>
<keyword evidence="3 6" id="KW-1133">Transmembrane helix</keyword>
<dbReference type="SUPFAM" id="SSF144083">
    <property type="entry name" value="Magnesium transport protein CorA, transmembrane region"/>
    <property type="match status" value="1"/>
</dbReference>
<proteinExistence type="predicted"/>
<name>A0A6A5SG21_9PLEO</name>
<dbReference type="GO" id="GO:0000287">
    <property type="term" value="F:magnesium ion binding"/>
    <property type="evidence" value="ECO:0007669"/>
    <property type="project" value="TreeGrafter"/>
</dbReference>
<feature type="transmembrane region" description="Helical" evidence="6">
    <location>
        <begin position="538"/>
        <end position="559"/>
    </location>
</feature>
<dbReference type="PANTHER" id="PTHR46494:SF1">
    <property type="entry name" value="CORA FAMILY METAL ION TRANSPORTER (EUROFUNG)"/>
    <property type="match status" value="1"/>
</dbReference>
<dbReference type="GO" id="GO:0050897">
    <property type="term" value="F:cobalt ion binding"/>
    <property type="evidence" value="ECO:0007669"/>
    <property type="project" value="TreeGrafter"/>
</dbReference>
<feature type="transmembrane region" description="Helical" evidence="6">
    <location>
        <begin position="508"/>
        <end position="526"/>
    </location>
</feature>
<protein>
    <recommendedName>
        <fullName evidence="9">Cora-domain-containing protein</fullName>
    </recommendedName>
</protein>
<keyword evidence="4 6" id="KW-0472">Membrane</keyword>
<keyword evidence="8" id="KW-1185">Reference proteome</keyword>
<evidence type="ECO:0000256" key="6">
    <source>
        <dbReference type="SAM" id="Phobius"/>
    </source>
</evidence>
<evidence type="ECO:0000256" key="5">
    <source>
        <dbReference type="SAM" id="MobiDB-lite"/>
    </source>
</evidence>
<feature type="region of interest" description="Disordered" evidence="5">
    <location>
        <begin position="1"/>
        <end position="69"/>
    </location>
</feature>
<dbReference type="GO" id="GO:0015087">
    <property type="term" value="F:cobalt ion transmembrane transporter activity"/>
    <property type="evidence" value="ECO:0007669"/>
    <property type="project" value="TreeGrafter"/>
</dbReference>
<dbReference type="PANTHER" id="PTHR46494">
    <property type="entry name" value="CORA FAMILY METAL ION TRANSPORTER (EUROFUNG)"/>
    <property type="match status" value="1"/>
</dbReference>
<feature type="compositionally biased region" description="Basic and acidic residues" evidence="5">
    <location>
        <begin position="746"/>
        <end position="763"/>
    </location>
</feature>
<dbReference type="Pfam" id="PF01544">
    <property type="entry name" value="CorA"/>
    <property type="match status" value="1"/>
</dbReference>
<dbReference type="GO" id="GO:0005886">
    <property type="term" value="C:plasma membrane"/>
    <property type="evidence" value="ECO:0007669"/>
    <property type="project" value="UniProtKB-SubCell"/>
</dbReference>
<feature type="region of interest" description="Disordered" evidence="5">
    <location>
        <begin position="722"/>
        <end position="771"/>
    </location>
</feature>
<dbReference type="InterPro" id="IPR002523">
    <property type="entry name" value="MgTranspt_CorA/ZnTranspt_ZntB"/>
</dbReference>
<evidence type="ECO:0000256" key="1">
    <source>
        <dbReference type="ARBA" id="ARBA00004651"/>
    </source>
</evidence>